<sequence length="137" mass="15254">HILTINHVSYSLDMAPCDFFSYGKMHLPMKGKRYALLVFYTLQLISSHLNLERTDLIEGTTKLLNGNESSIPGTDYPIDDDVADVPLPDHEEIRIAIVCLKINKAAGGDGLLVNDWSLSVLCPIHKTEEPHKPPNNC</sequence>
<protein>
    <submittedName>
        <fullName evidence="1">Uncharacterized protein</fullName>
    </submittedName>
</protein>
<gene>
    <name evidence="1" type="ORF">c4_g2_i1</name>
</gene>
<feature type="non-terminal residue" evidence="1">
    <location>
        <position position="1"/>
    </location>
</feature>
<reference evidence="1" key="1">
    <citation type="submission" date="2015-06" db="EMBL/GenBank/DDBJ databases">
        <authorList>
            <person name="Hoefler B.C."/>
            <person name="Straight P.D."/>
        </authorList>
    </citation>
    <scope>NUCLEOTIDE SEQUENCE</scope>
</reference>
<name>A0A0K8UQR7_BACLA</name>
<dbReference type="AlphaFoldDB" id="A0A0K8UQR7"/>
<evidence type="ECO:0000313" key="1">
    <source>
        <dbReference type="EMBL" id="JAI28921.1"/>
    </source>
</evidence>
<dbReference type="EMBL" id="GDHF01023393">
    <property type="protein sequence ID" value="JAI28921.1"/>
    <property type="molecule type" value="Transcribed_RNA"/>
</dbReference>
<accession>A0A0K8UQR7</accession>
<organism evidence="1">
    <name type="scientific">Bactrocera latifrons</name>
    <name type="common">Malaysian fruit fly</name>
    <name type="synonym">Chaetodacus latifrons</name>
    <dbReference type="NCBI Taxonomy" id="174628"/>
    <lineage>
        <taxon>Eukaryota</taxon>
        <taxon>Metazoa</taxon>
        <taxon>Ecdysozoa</taxon>
        <taxon>Arthropoda</taxon>
        <taxon>Hexapoda</taxon>
        <taxon>Insecta</taxon>
        <taxon>Pterygota</taxon>
        <taxon>Neoptera</taxon>
        <taxon>Endopterygota</taxon>
        <taxon>Diptera</taxon>
        <taxon>Brachycera</taxon>
        <taxon>Muscomorpha</taxon>
        <taxon>Tephritoidea</taxon>
        <taxon>Tephritidae</taxon>
        <taxon>Bactrocera</taxon>
        <taxon>Bactrocera</taxon>
    </lineage>
</organism>
<feature type="non-terminal residue" evidence="1">
    <location>
        <position position="137"/>
    </location>
</feature>
<proteinExistence type="predicted"/>